<comment type="caution">
    <text evidence="2">The sequence shown here is derived from an EMBL/GenBank/DDBJ whole genome shotgun (WGS) entry which is preliminary data.</text>
</comment>
<accession>A0ABQ3AL38</accession>
<reference evidence="3" key="1">
    <citation type="journal article" date="2019" name="Int. J. Syst. Evol. Microbiol.">
        <title>The Global Catalogue of Microorganisms (GCM) 10K type strain sequencing project: providing services to taxonomists for standard genome sequencing and annotation.</title>
        <authorList>
            <consortium name="The Broad Institute Genomics Platform"/>
            <consortium name="The Broad Institute Genome Sequencing Center for Infectious Disease"/>
            <person name="Wu L."/>
            <person name="Ma J."/>
        </authorList>
    </citation>
    <scope>NUCLEOTIDE SEQUENCE [LARGE SCALE GENOMIC DNA]</scope>
    <source>
        <strain evidence="3">JCM 4594</strain>
    </source>
</reference>
<evidence type="ECO:0000313" key="3">
    <source>
        <dbReference type="Proteomes" id="UP000600946"/>
    </source>
</evidence>
<name>A0ABQ3AL38_9ACTN</name>
<evidence type="ECO:0000313" key="2">
    <source>
        <dbReference type="EMBL" id="GGY57144.1"/>
    </source>
</evidence>
<evidence type="ECO:0000256" key="1">
    <source>
        <dbReference type="SAM" id="MobiDB-lite"/>
    </source>
</evidence>
<sequence length="63" mass="6970">MSDSRKDFHRTVLMLCDLALYAHRPGADQEFITAVGPSLAASLPRDVPSPGAGESPEYPRREW</sequence>
<organism evidence="2 3">
    <name type="scientific">Streptomyces xanthochromogenes</name>
    <dbReference type="NCBI Taxonomy" id="67384"/>
    <lineage>
        <taxon>Bacteria</taxon>
        <taxon>Bacillati</taxon>
        <taxon>Actinomycetota</taxon>
        <taxon>Actinomycetes</taxon>
        <taxon>Kitasatosporales</taxon>
        <taxon>Streptomycetaceae</taxon>
        <taxon>Streptomyces</taxon>
    </lineage>
</organism>
<dbReference type="Proteomes" id="UP000600946">
    <property type="component" value="Unassembled WGS sequence"/>
</dbReference>
<proteinExistence type="predicted"/>
<dbReference type="GeneID" id="96293871"/>
<keyword evidence="3" id="KW-1185">Reference proteome</keyword>
<feature type="region of interest" description="Disordered" evidence="1">
    <location>
        <begin position="41"/>
        <end position="63"/>
    </location>
</feature>
<dbReference type="EMBL" id="BMUU01000012">
    <property type="protein sequence ID" value="GGY57144.1"/>
    <property type="molecule type" value="Genomic_DNA"/>
</dbReference>
<protein>
    <submittedName>
        <fullName evidence="2">Uncharacterized protein</fullName>
    </submittedName>
</protein>
<dbReference type="RefSeq" id="WP_190028749.1">
    <property type="nucleotide sequence ID" value="NZ_BMUU01000012.1"/>
</dbReference>
<gene>
    <name evidence="2" type="ORF">GCM10010326_59670</name>
</gene>